<evidence type="ECO:0000313" key="4">
    <source>
        <dbReference type="Proteomes" id="UP000030651"/>
    </source>
</evidence>
<feature type="compositionally biased region" description="Low complexity" evidence="1">
    <location>
        <begin position="104"/>
        <end position="120"/>
    </location>
</feature>
<gene>
    <name evidence="3" type="ORF">PFICI_00841</name>
</gene>
<reference evidence="4" key="1">
    <citation type="journal article" date="2015" name="BMC Genomics">
        <title>Genomic and transcriptomic analysis of the endophytic fungus Pestalotiopsis fici reveals its lifestyle and high potential for synthesis of natural products.</title>
        <authorList>
            <person name="Wang X."/>
            <person name="Zhang X."/>
            <person name="Liu L."/>
            <person name="Xiang M."/>
            <person name="Wang W."/>
            <person name="Sun X."/>
            <person name="Che Y."/>
            <person name="Guo L."/>
            <person name="Liu G."/>
            <person name="Guo L."/>
            <person name="Wang C."/>
            <person name="Yin W.B."/>
            <person name="Stadler M."/>
            <person name="Zhang X."/>
            <person name="Liu X."/>
        </authorList>
    </citation>
    <scope>NUCLEOTIDE SEQUENCE [LARGE SCALE GENOMIC DNA]</scope>
    <source>
        <strain evidence="4">W106-1 / CGMCC3.15140</strain>
    </source>
</reference>
<dbReference type="eggNOG" id="ENOG502SPC3">
    <property type="taxonomic scope" value="Eukaryota"/>
</dbReference>
<name>W3XLS5_PESFW</name>
<keyword evidence="4" id="KW-1185">Reference proteome</keyword>
<feature type="region of interest" description="Disordered" evidence="1">
    <location>
        <begin position="187"/>
        <end position="225"/>
    </location>
</feature>
<dbReference type="GeneID" id="19265854"/>
<dbReference type="KEGG" id="pfy:PFICI_00841"/>
<evidence type="ECO:0008006" key="5">
    <source>
        <dbReference type="Google" id="ProtNLM"/>
    </source>
</evidence>
<feature type="transmembrane region" description="Helical" evidence="2">
    <location>
        <begin position="134"/>
        <end position="155"/>
    </location>
</feature>
<sequence>MCMAPYPKYLIADPTTTVVPFSALPSCAVSCGPLYDANGACVPPAAATANAVVYDQCFCSYSALQAFSSTTAGVCDAACTGEADGLSSIQSWFTSFCASAATATDSSSTSTSTSSSKGSSNSGGGDWMSNHWKWVIMIVIVVVGIGGIWIGACIWRRKYLKKKDRMYELGKGLPSTVAVNAQGKLVGPGARTSDQPGLFMSGPGTEAGAEKPKKERKRWNVKERT</sequence>
<organism evidence="3 4">
    <name type="scientific">Pestalotiopsis fici (strain W106-1 / CGMCC3.15140)</name>
    <dbReference type="NCBI Taxonomy" id="1229662"/>
    <lineage>
        <taxon>Eukaryota</taxon>
        <taxon>Fungi</taxon>
        <taxon>Dikarya</taxon>
        <taxon>Ascomycota</taxon>
        <taxon>Pezizomycotina</taxon>
        <taxon>Sordariomycetes</taxon>
        <taxon>Xylariomycetidae</taxon>
        <taxon>Amphisphaeriales</taxon>
        <taxon>Sporocadaceae</taxon>
        <taxon>Pestalotiopsis</taxon>
    </lineage>
</organism>
<dbReference type="InParanoid" id="W3XLS5"/>
<protein>
    <recommendedName>
        <fullName evidence="5">Integral membrane protein</fullName>
    </recommendedName>
</protein>
<dbReference type="OMA" id="SWWSTHY"/>
<feature type="compositionally biased region" description="Basic and acidic residues" evidence="1">
    <location>
        <begin position="208"/>
        <end position="225"/>
    </location>
</feature>
<dbReference type="Proteomes" id="UP000030651">
    <property type="component" value="Unassembled WGS sequence"/>
</dbReference>
<dbReference type="OrthoDB" id="5426355at2759"/>
<accession>W3XLS5</accession>
<proteinExistence type="predicted"/>
<evidence type="ECO:0000313" key="3">
    <source>
        <dbReference type="EMBL" id="ETS87013.1"/>
    </source>
</evidence>
<evidence type="ECO:0000256" key="2">
    <source>
        <dbReference type="SAM" id="Phobius"/>
    </source>
</evidence>
<dbReference type="HOGENOM" id="CLU_093250_0_0_1"/>
<dbReference type="EMBL" id="KI912109">
    <property type="protein sequence ID" value="ETS87013.1"/>
    <property type="molecule type" value="Genomic_DNA"/>
</dbReference>
<keyword evidence="2" id="KW-1133">Transmembrane helix</keyword>
<dbReference type="AlphaFoldDB" id="W3XLS5"/>
<keyword evidence="2" id="KW-0472">Membrane</keyword>
<keyword evidence="2" id="KW-0812">Transmembrane</keyword>
<feature type="region of interest" description="Disordered" evidence="1">
    <location>
        <begin position="104"/>
        <end position="124"/>
    </location>
</feature>
<evidence type="ECO:0000256" key="1">
    <source>
        <dbReference type="SAM" id="MobiDB-lite"/>
    </source>
</evidence>
<dbReference type="RefSeq" id="XP_007827613.1">
    <property type="nucleotide sequence ID" value="XM_007829422.1"/>
</dbReference>